<keyword evidence="5" id="KW-1133">Transmembrane helix</keyword>
<accession>A0A668AD68</accession>
<dbReference type="Pfam" id="PF13855">
    <property type="entry name" value="LRR_8"/>
    <property type="match status" value="2"/>
</dbReference>
<evidence type="ECO:0000313" key="7">
    <source>
        <dbReference type="Proteomes" id="UP000472263"/>
    </source>
</evidence>
<keyword evidence="4" id="KW-0325">Glycoprotein</keyword>
<evidence type="ECO:0000256" key="4">
    <source>
        <dbReference type="ARBA" id="ARBA00023180"/>
    </source>
</evidence>
<feature type="transmembrane region" description="Helical" evidence="5">
    <location>
        <begin position="331"/>
        <end position="351"/>
    </location>
</feature>
<dbReference type="SMART" id="SM00369">
    <property type="entry name" value="LRR_TYP"/>
    <property type="match status" value="8"/>
</dbReference>
<evidence type="ECO:0000256" key="3">
    <source>
        <dbReference type="ARBA" id="ARBA00022737"/>
    </source>
</evidence>
<sequence length="377" mass="42182">MQATVCVGCTLRKHEVGLCKCLAKVQKCIGVYAFMPLSRAVRACYKECNCLPDIKYVNCSDGNFSTAVSNFPFNTEYLDLSKNILTDLPPGSFGALWGLKVLLLKENNITSVADRAFINLQSLQKLDLSHNHLSSLGDGFSLGLDSLTELLLAHNYLTVLETRTFQNLDSLVKLDLSANLIRQVKPRALSSMTALRRLCLDRNQLTTLDLDYFSTLRSLEVLELRRNQISIAVPGVFTPLCNLALLDLAFNQLSKLHFKTFQSICTSSVHVLLEGNPWECDCDLQRVFKKLSSIRRLFLDDYKNLTCREPSELKGSLMVEVDDELCVGETVIVLFLTFTVVITVVAAVVVGEKNKQGKQSLTAAWRKRAVCIAQWCR</sequence>
<dbReference type="PRINTS" id="PR00019">
    <property type="entry name" value="LEURICHRPT"/>
</dbReference>
<keyword evidence="3" id="KW-0677">Repeat</keyword>
<keyword evidence="5" id="KW-0812">Transmembrane</keyword>
<dbReference type="InterPro" id="IPR032675">
    <property type="entry name" value="LRR_dom_sf"/>
</dbReference>
<dbReference type="InterPro" id="IPR003591">
    <property type="entry name" value="Leu-rich_rpt_typical-subtyp"/>
</dbReference>
<keyword evidence="1" id="KW-0433">Leucine-rich repeat</keyword>
<dbReference type="PROSITE" id="PS51450">
    <property type="entry name" value="LRR"/>
    <property type="match status" value="1"/>
</dbReference>
<protein>
    <recommendedName>
        <fullName evidence="8">LRRCT domain-containing protein</fullName>
    </recommendedName>
</protein>
<dbReference type="InterPro" id="IPR001611">
    <property type="entry name" value="Leu-rich_rpt"/>
</dbReference>
<keyword evidence="7" id="KW-1185">Reference proteome</keyword>
<reference evidence="6" key="1">
    <citation type="submission" date="2019-06" db="EMBL/GenBank/DDBJ databases">
        <authorList>
            <consortium name="Wellcome Sanger Institute Data Sharing"/>
        </authorList>
    </citation>
    <scope>NUCLEOTIDE SEQUENCE [LARGE SCALE GENOMIC DNA]</scope>
</reference>
<evidence type="ECO:0000256" key="5">
    <source>
        <dbReference type="SAM" id="Phobius"/>
    </source>
</evidence>
<dbReference type="Ensembl" id="ENSMMDT00005046763.1">
    <property type="protein sequence ID" value="ENSMMDP00005045864.1"/>
    <property type="gene ID" value="ENSMMDG00005021013.1"/>
</dbReference>
<dbReference type="FunFam" id="3.80.10.10:FF:000770">
    <property type="entry name" value="Uncharacterized protein"/>
    <property type="match status" value="1"/>
</dbReference>
<reference evidence="6" key="2">
    <citation type="submission" date="2025-08" db="UniProtKB">
        <authorList>
            <consortium name="Ensembl"/>
        </authorList>
    </citation>
    <scope>IDENTIFICATION</scope>
</reference>
<evidence type="ECO:0008006" key="8">
    <source>
        <dbReference type="Google" id="ProtNLM"/>
    </source>
</evidence>
<keyword evidence="2" id="KW-0732">Signal</keyword>
<dbReference type="PANTHER" id="PTHR24366:SF159">
    <property type="entry name" value="CD180 MOLECULE"/>
    <property type="match status" value="1"/>
</dbReference>
<evidence type="ECO:0000313" key="6">
    <source>
        <dbReference type="Ensembl" id="ENSMMDP00005045864.1"/>
    </source>
</evidence>
<dbReference type="SUPFAM" id="SSF52058">
    <property type="entry name" value="L domain-like"/>
    <property type="match status" value="1"/>
</dbReference>
<proteinExistence type="predicted"/>
<dbReference type="PANTHER" id="PTHR24366">
    <property type="entry name" value="IG(IMMUNOGLOBULIN) AND LRR(LEUCINE RICH REPEAT) DOMAINS"/>
    <property type="match status" value="1"/>
</dbReference>
<name>A0A668AD68_9TELE</name>
<dbReference type="GeneTree" id="ENSGT00940000155311"/>
<evidence type="ECO:0000256" key="2">
    <source>
        <dbReference type="ARBA" id="ARBA00022729"/>
    </source>
</evidence>
<organism evidence="6 7">
    <name type="scientific">Myripristis murdjan</name>
    <name type="common">pinecone soldierfish</name>
    <dbReference type="NCBI Taxonomy" id="586833"/>
    <lineage>
        <taxon>Eukaryota</taxon>
        <taxon>Metazoa</taxon>
        <taxon>Chordata</taxon>
        <taxon>Craniata</taxon>
        <taxon>Vertebrata</taxon>
        <taxon>Euteleostomi</taxon>
        <taxon>Actinopterygii</taxon>
        <taxon>Neopterygii</taxon>
        <taxon>Teleostei</taxon>
        <taxon>Neoteleostei</taxon>
        <taxon>Acanthomorphata</taxon>
        <taxon>Holocentriformes</taxon>
        <taxon>Holocentridae</taxon>
        <taxon>Myripristis</taxon>
    </lineage>
</organism>
<dbReference type="Gene3D" id="3.80.10.10">
    <property type="entry name" value="Ribonuclease Inhibitor"/>
    <property type="match status" value="2"/>
</dbReference>
<evidence type="ECO:0000256" key="1">
    <source>
        <dbReference type="ARBA" id="ARBA00022614"/>
    </source>
</evidence>
<dbReference type="InParanoid" id="A0A668AD68"/>
<keyword evidence="5" id="KW-0472">Membrane</keyword>
<reference evidence="6" key="3">
    <citation type="submission" date="2025-09" db="UniProtKB">
        <authorList>
            <consortium name="Ensembl"/>
        </authorList>
    </citation>
    <scope>IDENTIFICATION</scope>
</reference>
<dbReference type="AlphaFoldDB" id="A0A668AD68"/>
<dbReference type="Proteomes" id="UP000472263">
    <property type="component" value="Chromosome 21"/>
</dbReference>